<reference evidence="1" key="1">
    <citation type="submission" date="2017-05" db="UniProtKB">
        <authorList>
            <consortium name="EnsemblMetazoa"/>
        </authorList>
    </citation>
    <scope>IDENTIFICATION</scope>
</reference>
<dbReference type="AlphaFoldDB" id="A0A1X7T4C1"/>
<protein>
    <submittedName>
        <fullName evidence="1">Uncharacterized protein</fullName>
    </submittedName>
</protein>
<dbReference type="EnsemblMetazoa" id="Aqu2.1.09359_001">
    <property type="protein sequence ID" value="Aqu2.1.09359_001"/>
    <property type="gene ID" value="Aqu2.1.09359"/>
</dbReference>
<accession>A0A1X7T4C1</accession>
<name>A0A1X7T4C1_AMPQE</name>
<proteinExistence type="predicted"/>
<sequence length="69" mass="7464">SSLDTLTVLGSHKVVHSVSNAMIIAAIHPLEYCRMFSYNTPDGPSLLQTLSLSSFHKISVSLDLGVYLS</sequence>
<evidence type="ECO:0000313" key="1">
    <source>
        <dbReference type="EnsemblMetazoa" id="Aqu2.1.09359_001"/>
    </source>
</evidence>
<dbReference type="InParanoid" id="A0A1X7T4C1"/>
<organism evidence="1">
    <name type="scientific">Amphimedon queenslandica</name>
    <name type="common">Sponge</name>
    <dbReference type="NCBI Taxonomy" id="400682"/>
    <lineage>
        <taxon>Eukaryota</taxon>
        <taxon>Metazoa</taxon>
        <taxon>Porifera</taxon>
        <taxon>Demospongiae</taxon>
        <taxon>Heteroscleromorpha</taxon>
        <taxon>Haplosclerida</taxon>
        <taxon>Niphatidae</taxon>
        <taxon>Amphimedon</taxon>
    </lineage>
</organism>